<reference evidence="2 3" key="1">
    <citation type="submission" date="2017-03" db="EMBL/GenBank/DDBJ databases">
        <title>Draft genome sequence of Streptomyces scabrisporus NF3, endophyte isolated from Amphipterygium adstringens.</title>
        <authorList>
            <person name="Vazquez M."/>
            <person name="Ceapa C.D."/>
            <person name="Rodriguez Luna D."/>
            <person name="Sanchez Esquivel S."/>
        </authorList>
    </citation>
    <scope>NUCLEOTIDE SEQUENCE [LARGE SCALE GENOMIC DNA]</scope>
    <source>
        <strain evidence="2 3">NF3</strain>
    </source>
</reference>
<sequence length="552" mass="58377">MGGVASVRVTPEGGGPGRAGPGLVVEGAAGVLRVCPSVVPFGRVLDRLGDGPGYAGRPAPALPLRAACAWTALEVAGRSLNAADAAVWESGLRRLRSACDRLGARYHSASAMEVAESVAAAEAEIHRMWEWAGVPGRPEGDLLVFSVRLPWRVYWCDELREGTRRAIGLLLARHGRDGTAERERVRLLGRLADGAPSTAGRARGPGPWGSVLVRPTVAGAVWLGGGLPHLMPFAGLHHALLAEAAEGSGPAHPDPPPSAAAWLRRALPDGVEAIEVVGRDAANPDAALHPPLTDEVADPRDLGGEGPAGLTVTVDGGLRPWLGRAGEAAWRVPVYGSCAVIGRGDPRGRLLLALAGAQGWDLTRRHEPVPARVRLADDTCAVVYPRVTCADGTVTAPKRWRIEAGPFVVGSAAERYLAWRRTLDELGVPDLVYVRIALGAPELLVRTDSPLVLRTLLDRLPADTPCLELTETPGPPEEWPIVDQAGRHYAAELAVDWIHPRHRSEPPPRRPASHRALPQPQAPQPAPVARGRREQDGQGAGEPEEGGVGRGE</sequence>
<evidence type="ECO:0000313" key="2">
    <source>
        <dbReference type="EMBL" id="OPC78836.1"/>
    </source>
</evidence>
<dbReference type="Proteomes" id="UP000190037">
    <property type="component" value="Unassembled WGS sequence"/>
</dbReference>
<protein>
    <recommendedName>
        <fullName evidence="4">Lantibiotic dehydratase N-terminal domain-containing protein</fullName>
    </recommendedName>
</protein>
<organism evidence="2 3">
    <name type="scientific">Embleya scabrispora</name>
    <dbReference type="NCBI Taxonomy" id="159449"/>
    <lineage>
        <taxon>Bacteria</taxon>
        <taxon>Bacillati</taxon>
        <taxon>Actinomycetota</taxon>
        <taxon>Actinomycetes</taxon>
        <taxon>Kitasatosporales</taxon>
        <taxon>Streptomycetaceae</taxon>
        <taxon>Embleya</taxon>
    </lineage>
</organism>
<gene>
    <name evidence="2" type="ORF">B4N89_32390</name>
</gene>
<proteinExistence type="predicted"/>
<feature type="region of interest" description="Disordered" evidence="1">
    <location>
        <begin position="498"/>
        <end position="552"/>
    </location>
</feature>
<evidence type="ECO:0008006" key="4">
    <source>
        <dbReference type="Google" id="ProtNLM"/>
    </source>
</evidence>
<keyword evidence="3" id="KW-1185">Reference proteome</keyword>
<name>A0A1T3NPS9_9ACTN</name>
<dbReference type="STRING" id="159449.B4N89_32390"/>
<comment type="caution">
    <text evidence="2">The sequence shown here is derived from an EMBL/GenBank/DDBJ whole genome shotgun (WGS) entry which is preliminary data.</text>
</comment>
<evidence type="ECO:0000256" key="1">
    <source>
        <dbReference type="SAM" id="MobiDB-lite"/>
    </source>
</evidence>
<accession>A0A1T3NPS9</accession>
<dbReference type="EMBL" id="MWQN01000002">
    <property type="protein sequence ID" value="OPC78836.1"/>
    <property type="molecule type" value="Genomic_DNA"/>
</dbReference>
<evidence type="ECO:0000313" key="3">
    <source>
        <dbReference type="Proteomes" id="UP000190037"/>
    </source>
</evidence>
<dbReference type="AlphaFoldDB" id="A0A1T3NPS9"/>